<accession>A0A9P6BXB7</accession>
<feature type="compositionally biased region" description="Pro residues" evidence="1">
    <location>
        <begin position="1"/>
        <end position="12"/>
    </location>
</feature>
<dbReference type="AlphaFoldDB" id="A0A9P6BXB7"/>
<organism evidence="2 3">
    <name type="scientific">Macrolepiota fuliginosa MF-IS2</name>
    <dbReference type="NCBI Taxonomy" id="1400762"/>
    <lineage>
        <taxon>Eukaryota</taxon>
        <taxon>Fungi</taxon>
        <taxon>Dikarya</taxon>
        <taxon>Basidiomycota</taxon>
        <taxon>Agaricomycotina</taxon>
        <taxon>Agaricomycetes</taxon>
        <taxon>Agaricomycetidae</taxon>
        <taxon>Agaricales</taxon>
        <taxon>Agaricineae</taxon>
        <taxon>Agaricaceae</taxon>
        <taxon>Macrolepiota</taxon>
    </lineage>
</organism>
<evidence type="ECO:0000313" key="3">
    <source>
        <dbReference type="Proteomes" id="UP000807342"/>
    </source>
</evidence>
<dbReference type="Proteomes" id="UP000807342">
    <property type="component" value="Unassembled WGS sequence"/>
</dbReference>
<sequence>MATPIQPQPHPSWPLQTQKHHPEASQQVLCRRSVRSVVPGQGGTMNVLEDDVPVLDMGTVANATHLNCGVCGVMRP</sequence>
<protein>
    <submittedName>
        <fullName evidence="2">Uncharacterized protein</fullName>
    </submittedName>
</protein>
<proteinExistence type="predicted"/>
<reference evidence="2" key="1">
    <citation type="submission" date="2020-11" db="EMBL/GenBank/DDBJ databases">
        <authorList>
            <consortium name="DOE Joint Genome Institute"/>
            <person name="Ahrendt S."/>
            <person name="Riley R."/>
            <person name="Andreopoulos W."/>
            <person name="Labutti K."/>
            <person name="Pangilinan J."/>
            <person name="Ruiz-Duenas F.J."/>
            <person name="Barrasa J.M."/>
            <person name="Sanchez-Garcia M."/>
            <person name="Camarero S."/>
            <person name="Miyauchi S."/>
            <person name="Serrano A."/>
            <person name="Linde D."/>
            <person name="Babiker R."/>
            <person name="Drula E."/>
            <person name="Ayuso-Fernandez I."/>
            <person name="Pacheco R."/>
            <person name="Padilla G."/>
            <person name="Ferreira P."/>
            <person name="Barriuso J."/>
            <person name="Kellner H."/>
            <person name="Castanera R."/>
            <person name="Alfaro M."/>
            <person name="Ramirez L."/>
            <person name="Pisabarro A.G."/>
            <person name="Kuo A."/>
            <person name="Tritt A."/>
            <person name="Lipzen A."/>
            <person name="He G."/>
            <person name="Yan M."/>
            <person name="Ng V."/>
            <person name="Cullen D."/>
            <person name="Martin F."/>
            <person name="Rosso M.-N."/>
            <person name="Henrissat B."/>
            <person name="Hibbett D."/>
            <person name="Martinez A.T."/>
            <person name="Grigoriev I.V."/>
        </authorList>
    </citation>
    <scope>NUCLEOTIDE SEQUENCE</scope>
    <source>
        <strain evidence="2">MF-IS2</strain>
    </source>
</reference>
<dbReference type="EMBL" id="MU151941">
    <property type="protein sequence ID" value="KAF9441353.1"/>
    <property type="molecule type" value="Genomic_DNA"/>
</dbReference>
<comment type="caution">
    <text evidence="2">The sequence shown here is derived from an EMBL/GenBank/DDBJ whole genome shotgun (WGS) entry which is preliminary data.</text>
</comment>
<evidence type="ECO:0000313" key="2">
    <source>
        <dbReference type="EMBL" id="KAF9441353.1"/>
    </source>
</evidence>
<evidence type="ECO:0000256" key="1">
    <source>
        <dbReference type="SAM" id="MobiDB-lite"/>
    </source>
</evidence>
<gene>
    <name evidence="2" type="ORF">P691DRAFT_578632</name>
</gene>
<name>A0A9P6BXB7_9AGAR</name>
<keyword evidence="3" id="KW-1185">Reference proteome</keyword>
<feature type="region of interest" description="Disordered" evidence="1">
    <location>
        <begin position="1"/>
        <end position="27"/>
    </location>
</feature>